<dbReference type="InterPro" id="IPR002110">
    <property type="entry name" value="Ankyrin_rpt"/>
</dbReference>
<dbReference type="PROSITE" id="PS50088">
    <property type="entry name" value="ANK_REPEAT"/>
    <property type="match status" value="2"/>
</dbReference>
<dbReference type="Gene3D" id="1.25.40.20">
    <property type="entry name" value="Ankyrin repeat-containing domain"/>
    <property type="match status" value="2"/>
</dbReference>
<dbReference type="PROSITE" id="PS01013">
    <property type="entry name" value="OSBP"/>
    <property type="match status" value="1"/>
</dbReference>
<dbReference type="GO" id="GO:0097038">
    <property type="term" value="C:perinuclear endoplasmic reticulum"/>
    <property type="evidence" value="ECO:0007669"/>
    <property type="project" value="TreeGrafter"/>
</dbReference>
<dbReference type="GO" id="GO:0005829">
    <property type="term" value="C:cytosol"/>
    <property type="evidence" value="ECO:0007669"/>
    <property type="project" value="TreeGrafter"/>
</dbReference>
<dbReference type="Proteomes" id="UP000736335">
    <property type="component" value="Unassembled WGS sequence"/>
</dbReference>
<dbReference type="InterPro" id="IPR018494">
    <property type="entry name" value="Oxysterol-bd_CS"/>
</dbReference>
<dbReference type="SUPFAM" id="SSF144000">
    <property type="entry name" value="Oxysterol-binding protein-like"/>
    <property type="match status" value="1"/>
</dbReference>
<dbReference type="GO" id="GO:0006887">
    <property type="term" value="P:exocytosis"/>
    <property type="evidence" value="ECO:0007669"/>
    <property type="project" value="TreeGrafter"/>
</dbReference>
<evidence type="ECO:0000256" key="3">
    <source>
        <dbReference type="ARBA" id="ARBA00022553"/>
    </source>
</evidence>
<feature type="region of interest" description="Disordered" evidence="8">
    <location>
        <begin position="407"/>
        <end position="469"/>
    </location>
</feature>
<evidence type="ECO:0000256" key="5">
    <source>
        <dbReference type="ARBA" id="ARBA00023121"/>
    </source>
</evidence>
<dbReference type="PANTHER" id="PTHR10972:SF205">
    <property type="entry name" value="OXYSTEROL-BINDING PROTEIN 1"/>
    <property type="match status" value="1"/>
</dbReference>
<name>A0A9P6HJC1_9AGAM</name>
<dbReference type="Gene3D" id="2.40.160.120">
    <property type="match status" value="1"/>
</dbReference>
<evidence type="ECO:0000256" key="6">
    <source>
        <dbReference type="PROSITE-ProRule" id="PRU00023"/>
    </source>
</evidence>
<dbReference type="GO" id="GO:0032934">
    <property type="term" value="F:sterol binding"/>
    <property type="evidence" value="ECO:0007669"/>
    <property type="project" value="TreeGrafter"/>
</dbReference>
<feature type="domain" description="PH" evidence="9">
    <location>
        <begin position="293"/>
        <end position="395"/>
    </location>
</feature>
<dbReference type="Pfam" id="PF13637">
    <property type="entry name" value="Ank_4"/>
    <property type="match status" value="1"/>
</dbReference>
<feature type="region of interest" description="Disordered" evidence="8">
    <location>
        <begin position="486"/>
        <end position="511"/>
    </location>
</feature>
<evidence type="ECO:0000256" key="2">
    <source>
        <dbReference type="ARBA" id="ARBA00022448"/>
    </source>
</evidence>
<dbReference type="SUPFAM" id="SSF50729">
    <property type="entry name" value="PH domain-like"/>
    <property type="match status" value="1"/>
</dbReference>
<feature type="compositionally biased region" description="Acidic residues" evidence="8">
    <location>
        <begin position="489"/>
        <end position="504"/>
    </location>
</feature>
<keyword evidence="5" id="KW-0446">Lipid-binding</keyword>
<dbReference type="PROSITE" id="PS50003">
    <property type="entry name" value="PH_DOMAIN"/>
    <property type="match status" value="1"/>
</dbReference>
<dbReference type="SMART" id="SM00248">
    <property type="entry name" value="ANK"/>
    <property type="match status" value="2"/>
</dbReference>
<evidence type="ECO:0000256" key="1">
    <source>
        <dbReference type="ARBA" id="ARBA00008842"/>
    </source>
</evidence>
<organism evidence="10 11">
    <name type="scientific">Thelephora terrestris</name>
    <dbReference type="NCBI Taxonomy" id="56493"/>
    <lineage>
        <taxon>Eukaryota</taxon>
        <taxon>Fungi</taxon>
        <taxon>Dikarya</taxon>
        <taxon>Basidiomycota</taxon>
        <taxon>Agaricomycotina</taxon>
        <taxon>Agaricomycetes</taxon>
        <taxon>Thelephorales</taxon>
        <taxon>Thelephoraceae</taxon>
        <taxon>Thelephora</taxon>
    </lineage>
</organism>
<dbReference type="InterPro" id="IPR036770">
    <property type="entry name" value="Ankyrin_rpt-contain_sf"/>
</dbReference>
<dbReference type="Pfam" id="PF00169">
    <property type="entry name" value="PH"/>
    <property type="match status" value="1"/>
</dbReference>
<evidence type="ECO:0000256" key="4">
    <source>
        <dbReference type="ARBA" id="ARBA00023055"/>
    </source>
</evidence>
<feature type="repeat" description="ANK" evidence="6">
    <location>
        <begin position="220"/>
        <end position="252"/>
    </location>
</feature>
<evidence type="ECO:0000256" key="7">
    <source>
        <dbReference type="RuleBase" id="RU003844"/>
    </source>
</evidence>
<dbReference type="InterPro" id="IPR000648">
    <property type="entry name" value="Oxysterol-bd"/>
</dbReference>
<dbReference type="Pfam" id="PF01237">
    <property type="entry name" value="Oxysterol_BP"/>
    <property type="match status" value="1"/>
</dbReference>
<protein>
    <submittedName>
        <fullName evidence="10">Oxysterol-binding protein-domain-containing protein</fullName>
    </submittedName>
</protein>
<dbReference type="EMBL" id="WIUZ02000004">
    <property type="protein sequence ID" value="KAF9788037.1"/>
    <property type="molecule type" value="Genomic_DNA"/>
</dbReference>
<reference evidence="10" key="1">
    <citation type="journal article" date="2020" name="Nat. Commun.">
        <title>Large-scale genome sequencing of mycorrhizal fungi provides insights into the early evolution of symbiotic traits.</title>
        <authorList>
            <person name="Miyauchi S."/>
            <person name="Kiss E."/>
            <person name="Kuo A."/>
            <person name="Drula E."/>
            <person name="Kohler A."/>
            <person name="Sanchez-Garcia M."/>
            <person name="Morin E."/>
            <person name="Andreopoulos B."/>
            <person name="Barry K.W."/>
            <person name="Bonito G."/>
            <person name="Buee M."/>
            <person name="Carver A."/>
            <person name="Chen C."/>
            <person name="Cichocki N."/>
            <person name="Clum A."/>
            <person name="Culley D."/>
            <person name="Crous P.W."/>
            <person name="Fauchery L."/>
            <person name="Girlanda M."/>
            <person name="Hayes R.D."/>
            <person name="Keri Z."/>
            <person name="LaButti K."/>
            <person name="Lipzen A."/>
            <person name="Lombard V."/>
            <person name="Magnuson J."/>
            <person name="Maillard F."/>
            <person name="Murat C."/>
            <person name="Nolan M."/>
            <person name="Ohm R.A."/>
            <person name="Pangilinan J."/>
            <person name="Pereira M.F."/>
            <person name="Perotto S."/>
            <person name="Peter M."/>
            <person name="Pfister S."/>
            <person name="Riley R."/>
            <person name="Sitrit Y."/>
            <person name="Stielow J.B."/>
            <person name="Szollosi G."/>
            <person name="Zifcakova L."/>
            <person name="Stursova M."/>
            <person name="Spatafora J.W."/>
            <person name="Tedersoo L."/>
            <person name="Vaario L.M."/>
            <person name="Yamada A."/>
            <person name="Yan M."/>
            <person name="Wang P."/>
            <person name="Xu J."/>
            <person name="Bruns T."/>
            <person name="Baldrian P."/>
            <person name="Vilgalys R."/>
            <person name="Dunand C."/>
            <person name="Henrissat B."/>
            <person name="Grigoriev I.V."/>
            <person name="Hibbett D."/>
            <person name="Nagy L.G."/>
            <person name="Martin F.M."/>
        </authorList>
    </citation>
    <scope>NUCLEOTIDE SEQUENCE</scope>
    <source>
        <strain evidence="10">UH-Tt-Lm1</strain>
    </source>
</reference>
<sequence>MDILSQARYLKALRDGDLPGVHSFLAELTNQRRKSTTSEVEAEQTTQAQAAHALHLAVKCGSCTVLPYLIVDFGLAYKRAYLFAGDIIAVLLANRFISPNAVYPPGSGTTPLHLAASEGRVDVVNILLDQEEIDDSLLDANGKSCKDVAREKEVVEAIQDSRSFLDVSYRSLLRSYITSPTQTTFKSLNPNSQSPSKPLVDFLSSPRIKHVDLNYIDNQSGTTLLHEAAKRKDLSLLELAIRAGADVFVRDRKGRPVYDASGTGKDDQVRVFLRQFTSHDTTLLATSSSTASPPTLKGYLQKYTNVARGYNTRWFVLKDGTLSYYRHQEDENISSRGSIAMKTAVLKVASGSNEQRFEIHHTPSRGHQTVQKWYLKADHPVEGTRWTTMIRKNIDWYKQKEQRELASRMSESSLRAPSMRSLGSTHTGPISLSSRNTKSTFSKGKELSGSISDNGNGGPGSETCSVSGIFGDSPTVPLPRIVASLEKQEDGDGSPDDSSADDIAESSRPPFEDTFKIQENYVQIQTKLISDYLHALLHTAPSAADLNRTLSQLKENVGNIDSTLEEYLGMVQKREKWWAARLKAEQERQDVWEASLKTVVEEGEALERELKSRGSRRRSRMFSSEHGDWRHSTLKAKTVSTPPPRMGTTSPPHLAAGEVFTLSPEPTPSIETTFDFKVPVSLADLTAETVTATTTPSTSASLTAPEMSAANDPVSAATITAFTPPNAGRRLPLTGSSNTPTFRHGSPEVDEINTDEEDEEIDEFFDAIDAGTLPMIVSPALHIHGEKFLELEKNQYSGYANVRQRLDLDADNRPPTSLWAILKNAIGKDLTRISFPVFFNEPTSMLQRMAEDMEFPQCLDAAAEERDPLMRIAYVAAFAMSNYSSTFGRIAKPFNPMLGETFEYVDLKQQYRYISEQVSHHPPISACWAESPTWRYYGEVDAQSKFVGKSYEIRPTGIAHADLILSEEWAPDYPRDKHPRNVGKVIEHYSWKKVITSISGFMLGTPTIDHYGEMIVTNHRTKDQCRMTFKPRGWRGKDAYEVSGFVISSAGKQVFKVAGKWTKQLIACPIGSGEDGLYPDMDVSESQSTQNVLLWKNSEKPAAPFNLTPFAITLNHCPEDTLQPFVCPTDCRLRPDQRAFELGRYEHANALKAKQEDKQRATRKAREEKKIPPHRPRWFMAETEPDTGERYWAPSKVGEELEYWLERERVWKAKTNGDTRASWKGVNEIFIGDEP</sequence>
<accession>A0A9P6HJC1</accession>
<keyword evidence="3" id="KW-0597">Phosphoprotein</keyword>
<comment type="caution">
    <text evidence="10">The sequence shown here is derived from an EMBL/GenBank/DDBJ whole genome shotgun (WGS) entry which is preliminary data.</text>
</comment>
<dbReference type="GO" id="GO:0006897">
    <property type="term" value="P:endocytosis"/>
    <property type="evidence" value="ECO:0007669"/>
    <property type="project" value="TreeGrafter"/>
</dbReference>
<keyword evidence="2" id="KW-0813">Transport</keyword>
<dbReference type="SMART" id="SM00233">
    <property type="entry name" value="PH"/>
    <property type="match status" value="1"/>
</dbReference>
<feature type="repeat" description="ANK" evidence="6">
    <location>
        <begin position="107"/>
        <end position="129"/>
    </location>
</feature>
<feature type="region of interest" description="Disordered" evidence="8">
    <location>
        <begin position="722"/>
        <end position="750"/>
    </location>
</feature>
<dbReference type="InterPro" id="IPR037239">
    <property type="entry name" value="OSBP_sf"/>
</dbReference>
<dbReference type="GO" id="GO:0005635">
    <property type="term" value="C:nuclear envelope"/>
    <property type="evidence" value="ECO:0007669"/>
    <property type="project" value="TreeGrafter"/>
</dbReference>
<dbReference type="AlphaFoldDB" id="A0A9P6HJC1"/>
<evidence type="ECO:0000313" key="10">
    <source>
        <dbReference type="EMBL" id="KAF9788037.1"/>
    </source>
</evidence>
<dbReference type="Pfam" id="PF00023">
    <property type="entry name" value="Ank"/>
    <property type="match status" value="1"/>
</dbReference>
<evidence type="ECO:0000259" key="9">
    <source>
        <dbReference type="PROSITE" id="PS50003"/>
    </source>
</evidence>
<reference evidence="10" key="2">
    <citation type="submission" date="2020-11" db="EMBL/GenBank/DDBJ databases">
        <authorList>
            <consortium name="DOE Joint Genome Institute"/>
            <person name="Kuo A."/>
            <person name="Miyauchi S."/>
            <person name="Kiss E."/>
            <person name="Drula E."/>
            <person name="Kohler A."/>
            <person name="Sanchez-Garcia M."/>
            <person name="Andreopoulos B."/>
            <person name="Barry K.W."/>
            <person name="Bonito G."/>
            <person name="Buee M."/>
            <person name="Carver A."/>
            <person name="Chen C."/>
            <person name="Cichocki N."/>
            <person name="Clum A."/>
            <person name="Culley D."/>
            <person name="Crous P.W."/>
            <person name="Fauchery L."/>
            <person name="Girlanda M."/>
            <person name="Hayes R."/>
            <person name="Keri Z."/>
            <person name="Labutti K."/>
            <person name="Lipzen A."/>
            <person name="Lombard V."/>
            <person name="Magnuson J."/>
            <person name="Maillard F."/>
            <person name="Morin E."/>
            <person name="Murat C."/>
            <person name="Nolan M."/>
            <person name="Ohm R."/>
            <person name="Pangilinan J."/>
            <person name="Pereira M."/>
            <person name="Perotto S."/>
            <person name="Peter M."/>
            <person name="Riley R."/>
            <person name="Sitrit Y."/>
            <person name="Stielow B."/>
            <person name="Szollosi G."/>
            <person name="Zifcakova L."/>
            <person name="Stursova M."/>
            <person name="Spatafora J.W."/>
            <person name="Tedersoo L."/>
            <person name="Vaario L.-M."/>
            <person name="Yamada A."/>
            <person name="Yan M."/>
            <person name="Wang P."/>
            <person name="Xu J."/>
            <person name="Bruns T."/>
            <person name="Baldrian P."/>
            <person name="Vilgalys R."/>
            <person name="Henrissat B."/>
            <person name="Grigoriev I.V."/>
            <person name="Hibbett D."/>
            <person name="Nagy L.G."/>
            <person name="Martin F.M."/>
        </authorList>
    </citation>
    <scope>NUCLEOTIDE SEQUENCE</scope>
    <source>
        <strain evidence="10">UH-Tt-Lm1</strain>
    </source>
</reference>
<dbReference type="PRINTS" id="PR01415">
    <property type="entry name" value="ANKYRIN"/>
</dbReference>
<dbReference type="OrthoDB" id="1854502at2759"/>
<dbReference type="FunFam" id="2.40.160.120:FF:000001">
    <property type="entry name" value="Oxysterol-binding protein"/>
    <property type="match status" value="1"/>
</dbReference>
<gene>
    <name evidence="10" type="ORF">BJ322DRAFT_1203426</name>
</gene>
<feature type="region of interest" description="Disordered" evidence="8">
    <location>
        <begin position="610"/>
        <end position="631"/>
    </location>
</feature>
<dbReference type="PANTHER" id="PTHR10972">
    <property type="entry name" value="OXYSTEROL-BINDING PROTEIN-RELATED"/>
    <property type="match status" value="1"/>
</dbReference>
<proteinExistence type="inferred from homology"/>
<dbReference type="PROSITE" id="PS50297">
    <property type="entry name" value="ANK_REP_REGION"/>
    <property type="match status" value="2"/>
</dbReference>
<dbReference type="GO" id="GO:0120009">
    <property type="term" value="P:intermembrane lipid transfer"/>
    <property type="evidence" value="ECO:0007669"/>
    <property type="project" value="UniProtKB-ARBA"/>
</dbReference>
<feature type="compositionally biased region" description="Polar residues" evidence="8">
    <location>
        <begin position="409"/>
        <end position="442"/>
    </location>
</feature>
<keyword evidence="11" id="KW-1185">Reference proteome</keyword>
<dbReference type="GO" id="GO:0030011">
    <property type="term" value="P:maintenance of cell polarity"/>
    <property type="evidence" value="ECO:0007669"/>
    <property type="project" value="TreeGrafter"/>
</dbReference>
<evidence type="ECO:0000256" key="8">
    <source>
        <dbReference type="SAM" id="MobiDB-lite"/>
    </source>
</evidence>
<dbReference type="GO" id="GO:0034727">
    <property type="term" value="P:piecemeal microautophagy of the nucleus"/>
    <property type="evidence" value="ECO:0007669"/>
    <property type="project" value="TreeGrafter"/>
</dbReference>
<evidence type="ECO:0000313" key="11">
    <source>
        <dbReference type="Proteomes" id="UP000736335"/>
    </source>
</evidence>
<dbReference type="InterPro" id="IPR011993">
    <property type="entry name" value="PH-like_dom_sf"/>
</dbReference>
<keyword evidence="4" id="KW-0445">Lipid transport</keyword>
<comment type="similarity">
    <text evidence="1 7">Belongs to the OSBP family.</text>
</comment>
<dbReference type="InterPro" id="IPR001849">
    <property type="entry name" value="PH_domain"/>
</dbReference>
<dbReference type="Gene3D" id="2.30.29.30">
    <property type="entry name" value="Pleckstrin-homology domain (PH domain)/Phosphotyrosine-binding domain (PTB)"/>
    <property type="match status" value="1"/>
</dbReference>
<dbReference type="GO" id="GO:0005886">
    <property type="term" value="C:plasma membrane"/>
    <property type="evidence" value="ECO:0007669"/>
    <property type="project" value="TreeGrafter"/>
</dbReference>
<dbReference type="SUPFAM" id="SSF48403">
    <property type="entry name" value="Ankyrin repeat"/>
    <property type="match status" value="1"/>
</dbReference>
<keyword evidence="6" id="KW-0040">ANK repeat</keyword>